<dbReference type="Proteomes" id="UP000254460">
    <property type="component" value="Unassembled WGS sequence"/>
</dbReference>
<evidence type="ECO:0000313" key="1">
    <source>
        <dbReference type="EMBL" id="STN83173.1"/>
    </source>
</evidence>
<dbReference type="AlphaFoldDB" id="A0A377FBV6"/>
<evidence type="ECO:0000313" key="2">
    <source>
        <dbReference type="Proteomes" id="UP000254460"/>
    </source>
</evidence>
<accession>A0A377FBV6</accession>
<gene>
    <name evidence="1" type="ORF">NCTC9706_00107</name>
</gene>
<sequence length="57" mass="6466">MQKTLKVGSRITLQDPVATYDANRIVKCGFYDEYNFHKGTFRADLTGKCSYVVACQN</sequence>
<organism evidence="1 2">
    <name type="scientific">Escherichia coli</name>
    <dbReference type="NCBI Taxonomy" id="562"/>
    <lineage>
        <taxon>Bacteria</taxon>
        <taxon>Pseudomonadati</taxon>
        <taxon>Pseudomonadota</taxon>
        <taxon>Gammaproteobacteria</taxon>
        <taxon>Enterobacterales</taxon>
        <taxon>Enterobacteriaceae</taxon>
        <taxon>Escherichia</taxon>
    </lineage>
</organism>
<protein>
    <submittedName>
        <fullName evidence="1">Uncharacterized protein</fullName>
    </submittedName>
</protein>
<dbReference type="EMBL" id="UGGJ01000003">
    <property type="protein sequence ID" value="STN83173.1"/>
    <property type="molecule type" value="Genomic_DNA"/>
</dbReference>
<proteinExistence type="predicted"/>
<name>A0A377FBV6_ECOLX</name>
<reference evidence="1 2" key="1">
    <citation type="submission" date="2018-06" db="EMBL/GenBank/DDBJ databases">
        <authorList>
            <consortium name="Pathogen Informatics"/>
            <person name="Doyle S."/>
        </authorList>
    </citation>
    <scope>NUCLEOTIDE SEQUENCE [LARGE SCALE GENOMIC DNA]</scope>
    <source>
        <strain evidence="1 2">NCTC9706</strain>
    </source>
</reference>